<sequence length="661" mass="72483">MVKRGPNVIGLAVMAAVYWGALFYWVKDDLNSHIAEDQARAVVLFATSIPYVAFVIWGTMTDLPEGLTEIPFVGKYLKAYIWLAIVIALAYWGWVDPAAVGFLLVGVALFGLGAGLAISCLLYTGEEASRLYGMRRLVDVYPSITKPEGHVRFNQKLWTTVLVLIIYFMMTNVMIYGLSDTTLDVFSSFRAIMAGASGSIMHLGIGPIVTGSIIMQLFSGAKIIQLDLQDAGDKQLYQGVQKILVLIMIPVESIPQVYGFLDPSETMILDYGVGWANAVIVSQLFLGSLLVFLLDELVSKWGIGSGISLFIAAGVAQSTFVGTLSPLPTVEGSPLSFDNPPLGHSADDLLHAANRDQPATGLAERIRADAAQSRQSDRGAGFIDNRVPRGRLRRIQQARASADPRQGQGAQGAVPDSPGLRQQHPRDPDGRPVGQRQHVHAPVLEPPDPLHRSDTGEERGLEQGPLVRLLRGRGDHSLRRLRLVLLHGQRRRRLVDSSPEPDRRCLRPQPGAGYDARVRLRVLHDRRLDGVRQVLDRDHQHGRQGRCQADRAYGHADSRVPQEPSRPRAHPRALHPPRDPVLRRLRRTSGCGCRSAGHRGQRHRDRAAPGRGHHPAHLRANPEGAGHGDAPCAARVLRRRVTGPRTAHSPPILAAPRSSRS</sequence>
<dbReference type="PANTHER" id="PTHR10906">
    <property type="entry name" value="SECY/SEC61-ALPHA FAMILY MEMBER"/>
    <property type="match status" value="1"/>
</dbReference>
<keyword evidence="8 11" id="KW-0472">Membrane</keyword>
<dbReference type="GO" id="GO:0016020">
    <property type="term" value="C:membrane"/>
    <property type="evidence" value="ECO:0007669"/>
    <property type="project" value="InterPro"/>
</dbReference>
<feature type="transmembrane region" description="Helical" evidence="11">
    <location>
        <begin position="7"/>
        <end position="26"/>
    </location>
</feature>
<accession>B3V5I5</accession>
<reference evidence="13" key="1">
    <citation type="journal article" date="2008" name="ISME J.">
        <title>Hindsight in the relative abundance, metabolic potential and genome dynamics of uncultivated marine archaea from comparative metagenomic analyses of bathypelagic plankton of different oceanic regions.</title>
        <authorList>
            <person name="Martin-Cuadrado A.B."/>
            <person name="Rodriguez-Valera F."/>
            <person name="Moreira D."/>
            <person name="Alba J.C."/>
            <person name="Ivars-Martinez E."/>
            <person name="Henn M.R."/>
            <person name="Talla E."/>
            <person name="Lopez-Garcia P."/>
        </authorList>
    </citation>
    <scope>NUCLEOTIDE SEQUENCE</scope>
</reference>
<keyword evidence="3" id="KW-0813">Transport</keyword>
<feature type="compositionally biased region" description="Basic and acidic residues" evidence="10">
    <location>
        <begin position="448"/>
        <end position="461"/>
    </location>
</feature>
<evidence type="ECO:0000313" key="13">
    <source>
        <dbReference type="EMBL" id="ACF09523.1"/>
    </source>
</evidence>
<feature type="transmembrane region" description="Helical" evidence="11">
    <location>
        <begin position="157"/>
        <end position="179"/>
    </location>
</feature>
<feature type="compositionally biased region" description="Basic and acidic residues" evidence="10">
    <location>
        <begin position="548"/>
        <end position="560"/>
    </location>
</feature>
<evidence type="ECO:0000256" key="6">
    <source>
        <dbReference type="ARBA" id="ARBA00022989"/>
    </source>
</evidence>
<feature type="region of interest" description="Disordered" evidence="10">
    <location>
        <begin position="535"/>
        <end position="661"/>
    </location>
</feature>
<evidence type="ECO:0000256" key="9">
    <source>
        <dbReference type="RuleBase" id="RU004349"/>
    </source>
</evidence>
<evidence type="ECO:0000256" key="1">
    <source>
        <dbReference type="ARBA" id="ARBA00004127"/>
    </source>
</evidence>
<dbReference type="InterPro" id="IPR030659">
    <property type="entry name" value="SecY_CS"/>
</dbReference>
<evidence type="ECO:0000256" key="11">
    <source>
        <dbReference type="SAM" id="Phobius"/>
    </source>
</evidence>
<evidence type="ECO:0000256" key="7">
    <source>
        <dbReference type="ARBA" id="ARBA00023010"/>
    </source>
</evidence>
<feature type="region of interest" description="Disordered" evidence="10">
    <location>
        <begin position="367"/>
        <end position="468"/>
    </location>
</feature>
<evidence type="ECO:0000256" key="5">
    <source>
        <dbReference type="ARBA" id="ARBA00022927"/>
    </source>
</evidence>
<proteinExistence type="inferred from homology"/>
<feature type="compositionally biased region" description="Basic residues" evidence="10">
    <location>
        <begin position="596"/>
        <end position="617"/>
    </location>
</feature>
<evidence type="ECO:0000256" key="2">
    <source>
        <dbReference type="ARBA" id="ARBA00005751"/>
    </source>
</evidence>
<evidence type="ECO:0000256" key="3">
    <source>
        <dbReference type="ARBA" id="ARBA00022448"/>
    </source>
</evidence>
<reference evidence="13" key="2">
    <citation type="submission" date="2008-08" db="EMBL/GenBank/DDBJ databases">
        <authorList>
            <person name="Martin-Cuadrado A.-B."/>
            <person name="Rodriguez-Valera F."/>
            <person name="Moreira D."/>
            <person name="Alba J.-C."/>
            <person name="Ivars-Martinez E."/>
            <person name="Henn M.R."/>
            <person name="Talla E."/>
            <person name="Lopez-Garcia P."/>
        </authorList>
    </citation>
    <scope>NUCLEOTIDE SEQUENCE</scope>
</reference>
<dbReference type="PROSITE" id="PS00756">
    <property type="entry name" value="SECY_2"/>
    <property type="match status" value="1"/>
</dbReference>
<keyword evidence="5" id="KW-0653">Protein transport</keyword>
<keyword evidence="4 11" id="KW-0812">Transmembrane</keyword>
<dbReference type="InterPro" id="IPR023201">
    <property type="entry name" value="SecY_dom_sf"/>
</dbReference>
<dbReference type="GO" id="GO:0012505">
    <property type="term" value="C:endomembrane system"/>
    <property type="evidence" value="ECO:0007669"/>
    <property type="project" value="UniProtKB-SubCell"/>
</dbReference>
<name>B3V5I5_9ARCH</name>
<feature type="transmembrane region" description="Helical" evidence="11">
    <location>
        <begin position="100"/>
        <end position="125"/>
    </location>
</feature>
<feature type="domain" description="Translocon Sec61/SecY plug" evidence="12">
    <location>
        <begin position="165"/>
        <end position="198"/>
    </location>
</feature>
<dbReference type="SUPFAM" id="SSF103491">
    <property type="entry name" value="Preprotein translocase SecY subunit"/>
    <property type="match status" value="1"/>
</dbReference>
<dbReference type="Gene3D" id="1.10.3370.10">
    <property type="entry name" value="SecY subunit domain"/>
    <property type="match status" value="1"/>
</dbReference>
<feature type="transmembrane region" description="Helical" evidence="11">
    <location>
        <begin position="38"/>
        <end position="57"/>
    </location>
</feature>
<dbReference type="Pfam" id="PF10559">
    <property type="entry name" value="Plug_translocon"/>
    <property type="match status" value="1"/>
</dbReference>
<organism evidence="13">
    <name type="scientific">uncultured marine group II euryarchaeote KM3-85-F5</name>
    <dbReference type="NCBI Taxonomy" id="526684"/>
    <lineage>
        <taxon>Archaea</taxon>
        <taxon>Methanobacteriati</taxon>
        <taxon>Thermoplasmatota</taxon>
        <taxon>Candidatus Poseidoniia</taxon>
        <taxon>Candidatus Poseidoniales</taxon>
        <taxon>environmental samples</taxon>
    </lineage>
</organism>
<dbReference type="AlphaFoldDB" id="B3V5I5"/>
<comment type="subcellular location">
    <subcellularLocation>
        <location evidence="1">Endomembrane system</location>
        <topology evidence="1">Multi-pass membrane protein</topology>
    </subcellularLocation>
</comment>
<dbReference type="GO" id="GO:0015031">
    <property type="term" value="P:protein transport"/>
    <property type="evidence" value="ECO:0007669"/>
    <property type="project" value="UniProtKB-KW"/>
</dbReference>
<protein>
    <submittedName>
        <fullName evidence="13">Preprotein translocase secY subunit</fullName>
    </submittedName>
</protein>
<feature type="transmembrane region" description="Helical" evidence="11">
    <location>
        <begin position="306"/>
        <end position="327"/>
    </location>
</feature>
<dbReference type="InterPro" id="IPR019561">
    <property type="entry name" value="Translocon_Sec61/SecY_plug_dom"/>
</dbReference>
<feature type="transmembrane region" description="Helical" evidence="11">
    <location>
        <begin position="199"/>
        <end position="218"/>
    </location>
</feature>
<dbReference type="Pfam" id="PF00344">
    <property type="entry name" value="SecY"/>
    <property type="match status" value="1"/>
</dbReference>
<evidence type="ECO:0000256" key="10">
    <source>
        <dbReference type="SAM" id="MobiDB-lite"/>
    </source>
</evidence>
<comment type="similarity">
    <text evidence="2 9">Belongs to the SecY/SEC61-alpha family.</text>
</comment>
<keyword evidence="7" id="KW-0811">Translocation</keyword>
<feature type="transmembrane region" description="Helical" evidence="11">
    <location>
        <begin position="77"/>
        <end position="94"/>
    </location>
</feature>
<feature type="transmembrane region" description="Helical" evidence="11">
    <location>
        <begin position="273"/>
        <end position="294"/>
    </location>
</feature>
<evidence type="ECO:0000259" key="12">
    <source>
        <dbReference type="Pfam" id="PF10559"/>
    </source>
</evidence>
<evidence type="ECO:0000256" key="4">
    <source>
        <dbReference type="ARBA" id="ARBA00022692"/>
    </source>
</evidence>
<dbReference type="InterPro" id="IPR002208">
    <property type="entry name" value="SecY/SEC61-alpha"/>
</dbReference>
<keyword evidence="6 11" id="KW-1133">Transmembrane helix</keyword>
<dbReference type="EMBL" id="EU686616">
    <property type="protein sequence ID" value="ACF09523.1"/>
    <property type="molecule type" value="Genomic_DNA"/>
</dbReference>
<evidence type="ECO:0000256" key="8">
    <source>
        <dbReference type="ARBA" id="ARBA00023136"/>
    </source>
</evidence>